<feature type="domain" description="N-acetyltransferase" evidence="1">
    <location>
        <begin position="2"/>
        <end position="145"/>
    </location>
</feature>
<proteinExistence type="predicted"/>
<dbReference type="Gene3D" id="3.40.630.30">
    <property type="match status" value="1"/>
</dbReference>
<dbReference type="CDD" id="cd04301">
    <property type="entry name" value="NAT_SF"/>
    <property type="match status" value="1"/>
</dbReference>
<name>A0A9E7N7A6_9EURY</name>
<keyword evidence="2" id="KW-0012">Acyltransferase</keyword>
<dbReference type="KEGG" id="sawl:NGM29_10555"/>
<dbReference type="GeneID" id="73290491"/>
<protein>
    <submittedName>
        <fullName evidence="2">GNAT family N-acetyltransferase</fullName>
        <ecNumber evidence="2">2.3.1.-</ecNumber>
    </submittedName>
</protein>
<dbReference type="InterPro" id="IPR016181">
    <property type="entry name" value="Acyl_CoA_acyltransferase"/>
</dbReference>
<evidence type="ECO:0000313" key="2">
    <source>
        <dbReference type="EMBL" id="UTF52236.1"/>
    </source>
</evidence>
<dbReference type="Gene3D" id="3.40.630.90">
    <property type="match status" value="1"/>
</dbReference>
<dbReference type="SUPFAM" id="SSF55729">
    <property type="entry name" value="Acyl-CoA N-acyltransferases (Nat)"/>
    <property type="match status" value="1"/>
</dbReference>
<evidence type="ECO:0000259" key="1">
    <source>
        <dbReference type="PROSITE" id="PS51186"/>
    </source>
</evidence>
<dbReference type="InterPro" id="IPR052729">
    <property type="entry name" value="Acyl/Acetyltrans_Enzymes"/>
</dbReference>
<keyword evidence="3" id="KW-1185">Reference proteome</keyword>
<dbReference type="EMBL" id="CP100355">
    <property type="protein sequence ID" value="UTF52236.1"/>
    <property type="molecule type" value="Genomic_DNA"/>
</dbReference>
<dbReference type="RefSeq" id="WP_254156079.1">
    <property type="nucleotide sequence ID" value="NZ_CP100355.1"/>
</dbReference>
<sequence length="295" mass="32642">MLEIRPLTANDLDDALALSTQAGWNQLPADWERLLTCCPAGCFAGTVDDELVATTTVITYGVDGNGADVSWIGMVLVDEAHRGQGFGSRIFEHGLEYARENGGGLVGLDATHLGEPIYRNYGFERVEPVFRWQGTLPRPEDLADEQEPRHDKETIERLTPPNVDAILEFDRRHVGVDRSTLLEKLCAESEVRGFYSRTSTGIKGYVIVRPGRTHWQIGPLVAAEPSVIDPLLRAVSADFPGETVIVDSPERDATTTSLETFGLSRERELVRMTYPDREPALVSESVHVFLDFAFG</sequence>
<keyword evidence="2" id="KW-0808">Transferase</keyword>
<dbReference type="PANTHER" id="PTHR47237:SF2">
    <property type="entry name" value="BLL4206 PROTEIN"/>
    <property type="match status" value="1"/>
</dbReference>
<evidence type="ECO:0000313" key="3">
    <source>
        <dbReference type="Proteomes" id="UP001056855"/>
    </source>
</evidence>
<dbReference type="AlphaFoldDB" id="A0A9E7N7A6"/>
<dbReference type="InterPro" id="IPR041496">
    <property type="entry name" value="YitH/HolE_GNAT"/>
</dbReference>
<dbReference type="EC" id="2.3.1.-" evidence="2"/>
<dbReference type="GO" id="GO:0016747">
    <property type="term" value="F:acyltransferase activity, transferring groups other than amino-acyl groups"/>
    <property type="evidence" value="ECO:0007669"/>
    <property type="project" value="InterPro"/>
</dbReference>
<reference evidence="2" key="1">
    <citation type="submission" date="2022-06" db="EMBL/GenBank/DDBJ databases">
        <title>Diverse halophilic archaea isolated from saline environments.</title>
        <authorList>
            <person name="Cui H.-L."/>
        </authorList>
    </citation>
    <scope>NUCLEOTIDE SEQUENCE</scope>
    <source>
        <strain evidence="2">WLHS1</strain>
    </source>
</reference>
<dbReference type="Pfam" id="PF13527">
    <property type="entry name" value="Acetyltransf_9"/>
    <property type="match status" value="1"/>
</dbReference>
<gene>
    <name evidence="2" type="ORF">NGM29_10555</name>
</gene>
<dbReference type="PANTHER" id="PTHR47237">
    <property type="entry name" value="SLL0310 PROTEIN"/>
    <property type="match status" value="1"/>
</dbReference>
<dbReference type="InterPro" id="IPR000182">
    <property type="entry name" value="GNAT_dom"/>
</dbReference>
<dbReference type="Pfam" id="PF18014">
    <property type="entry name" value="Acetyltransf_18"/>
    <property type="match status" value="1"/>
</dbReference>
<accession>A0A9E7N7A6</accession>
<dbReference type="Proteomes" id="UP001056855">
    <property type="component" value="Chromosome"/>
</dbReference>
<organism evidence="2 3">
    <name type="scientific">Natronosalvus rutilus</name>
    <dbReference type="NCBI Taxonomy" id="2953753"/>
    <lineage>
        <taxon>Archaea</taxon>
        <taxon>Methanobacteriati</taxon>
        <taxon>Methanobacteriota</taxon>
        <taxon>Stenosarchaea group</taxon>
        <taxon>Halobacteria</taxon>
        <taxon>Halobacteriales</taxon>
        <taxon>Natrialbaceae</taxon>
        <taxon>Natronosalvus</taxon>
    </lineage>
</organism>
<dbReference type="PROSITE" id="PS51186">
    <property type="entry name" value="GNAT"/>
    <property type="match status" value="1"/>
</dbReference>